<dbReference type="RefSeq" id="XP_008879771.1">
    <property type="nucleotide sequence ID" value="XM_008881549.1"/>
</dbReference>
<accession>A0A024TE69</accession>
<dbReference type="STRING" id="157072.A0A024TE69"/>
<dbReference type="EMBL" id="KI914008">
    <property type="protein sequence ID" value="ETV91652.1"/>
    <property type="molecule type" value="Genomic_DNA"/>
</dbReference>
<proteinExistence type="predicted"/>
<gene>
    <name evidence="1" type="ORF">H310_13898</name>
</gene>
<dbReference type="OrthoDB" id="162864at2759"/>
<evidence type="ECO:0000313" key="1">
    <source>
        <dbReference type="EMBL" id="ETV91652.1"/>
    </source>
</evidence>
<organism evidence="1">
    <name type="scientific">Aphanomyces invadans</name>
    <dbReference type="NCBI Taxonomy" id="157072"/>
    <lineage>
        <taxon>Eukaryota</taxon>
        <taxon>Sar</taxon>
        <taxon>Stramenopiles</taxon>
        <taxon>Oomycota</taxon>
        <taxon>Saprolegniomycetes</taxon>
        <taxon>Saprolegniales</taxon>
        <taxon>Verrucalvaceae</taxon>
        <taxon>Aphanomyces</taxon>
    </lineage>
</organism>
<dbReference type="AlphaFoldDB" id="A0A024TE69"/>
<dbReference type="VEuPathDB" id="FungiDB:H310_13898"/>
<name>A0A024TE69_9STRA</name>
<reference evidence="1" key="1">
    <citation type="submission" date="2013-12" db="EMBL/GenBank/DDBJ databases">
        <title>The Genome Sequence of Aphanomyces invadans NJM9701.</title>
        <authorList>
            <consortium name="The Broad Institute Genomics Platform"/>
            <person name="Russ C."/>
            <person name="Tyler B."/>
            <person name="van West P."/>
            <person name="Dieguez-Uribeondo J."/>
            <person name="Young S.K."/>
            <person name="Zeng Q."/>
            <person name="Gargeya S."/>
            <person name="Fitzgerald M."/>
            <person name="Abouelleil A."/>
            <person name="Alvarado L."/>
            <person name="Chapman S.B."/>
            <person name="Gainer-Dewar J."/>
            <person name="Goldberg J."/>
            <person name="Griggs A."/>
            <person name="Gujja S."/>
            <person name="Hansen M."/>
            <person name="Howarth C."/>
            <person name="Imamovic A."/>
            <person name="Ireland A."/>
            <person name="Larimer J."/>
            <person name="McCowan C."/>
            <person name="Murphy C."/>
            <person name="Pearson M."/>
            <person name="Poon T.W."/>
            <person name="Priest M."/>
            <person name="Roberts A."/>
            <person name="Saif S."/>
            <person name="Shea T."/>
            <person name="Sykes S."/>
            <person name="Wortman J."/>
            <person name="Nusbaum C."/>
            <person name="Birren B."/>
        </authorList>
    </citation>
    <scope>NUCLEOTIDE SEQUENCE [LARGE SCALE GENOMIC DNA]</scope>
    <source>
        <strain evidence="1">NJM9701</strain>
    </source>
</reference>
<dbReference type="GeneID" id="20090948"/>
<sequence>MYRRPLCHPSTPTWASDSVPPCPPGLVAPLSSEPLTPSLLTSVSRQVIRGFTAASNRHTKATFVPPSADAIEAILLELAKPKKYRVDVLDQISLARPYSPKVATARFTVDAGDALAAQSHEAIMSSLFTSTQTEAVKAFLPESVQITRLGRGGILFSVTSSSVRKALRGQYLSTLGMRYLIPVQEEHPLDSLCYMYVTGIRDNFDATQFYRKLTQLGVDVAYQSHRAVIPETGYHTNAWRVYFSDGSIPKELMIHGAQKGRLSTVQTVYLYTA</sequence>
<protein>
    <submittedName>
        <fullName evidence="1">Uncharacterized protein</fullName>
    </submittedName>
</protein>